<dbReference type="KEGG" id="nfn:NFRAN_1099"/>
<dbReference type="Proteomes" id="UP000294299">
    <property type="component" value="Chromosome NFRAN"/>
</dbReference>
<dbReference type="CDD" id="cd07822">
    <property type="entry name" value="SRPBCC_4"/>
    <property type="match status" value="1"/>
</dbReference>
<proteinExistence type="predicted"/>
<dbReference type="OrthoDB" id="66844at2157"/>
<dbReference type="Pfam" id="PF10604">
    <property type="entry name" value="Polyketide_cyc2"/>
    <property type="match status" value="1"/>
</dbReference>
<organism evidence="1 2">
    <name type="scientific">Candidatus Nitrosocosmicus franklandianus</name>
    <dbReference type="NCBI Taxonomy" id="1798806"/>
    <lineage>
        <taxon>Archaea</taxon>
        <taxon>Nitrososphaerota</taxon>
        <taxon>Nitrososphaeria</taxon>
        <taxon>Nitrososphaerales</taxon>
        <taxon>Nitrososphaeraceae</taxon>
        <taxon>Candidatus Nitrosocosmicus</taxon>
    </lineage>
</organism>
<dbReference type="Gene3D" id="3.30.530.20">
    <property type="match status" value="1"/>
</dbReference>
<sequence>MAKEIHTEININAHVTKVWELLTDFHNFELWNPFIRKIEGTPTIETKIKIHISTSRGKKRIYQPKITKLVPSKELRWFGKSMIPGFFNGERIFVLEPLENNHTRVIHKEIFTGILVDLVGNRLDKDLYDSFVSMNEALKKRAEQ</sequence>
<accession>A0A484I893</accession>
<name>A0A484I893_9ARCH</name>
<dbReference type="PANTHER" id="PTHR36166:SF1">
    <property type="entry name" value="SRPBCC DOMAIN-CONTAINING PROTEIN"/>
    <property type="match status" value="1"/>
</dbReference>
<evidence type="ECO:0000313" key="1">
    <source>
        <dbReference type="EMBL" id="VFJ13421.1"/>
    </source>
</evidence>
<dbReference type="RefSeq" id="WP_134483324.1">
    <property type="nucleotide sequence ID" value="NZ_LR216287.1"/>
</dbReference>
<dbReference type="SUPFAM" id="SSF55961">
    <property type="entry name" value="Bet v1-like"/>
    <property type="match status" value="1"/>
</dbReference>
<keyword evidence="2" id="KW-1185">Reference proteome</keyword>
<dbReference type="EMBL" id="LR216287">
    <property type="protein sequence ID" value="VFJ13421.1"/>
    <property type="molecule type" value="Genomic_DNA"/>
</dbReference>
<dbReference type="AlphaFoldDB" id="A0A484I893"/>
<evidence type="ECO:0000313" key="2">
    <source>
        <dbReference type="Proteomes" id="UP000294299"/>
    </source>
</evidence>
<dbReference type="InterPro" id="IPR019587">
    <property type="entry name" value="Polyketide_cyclase/dehydratase"/>
</dbReference>
<dbReference type="PANTHER" id="PTHR36166">
    <property type="entry name" value="CHROMOSOME 9, WHOLE GENOME SHOTGUN SEQUENCE"/>
    <property type="match status" value="1"/>
</dbReference>
<dbReference type="GeneID" id="39420527"/>
<dbReference type="InterPro" id="IPR023393">
    <property type="entry name" value="START-like_dom_sf"/>
</dbReference>
<protein>
    <submittedName>
        <fullName evidence="1">Polyketide cyclase / dehydrase and lipid transport</fullName>
    </submittedName>
</protein>
<reference evidence="1 2" key="1">
    <citation type="submission" date="2019-02" db="EMBL/GenBank/DDBJ databases">
        <authorList>
            <person name="Lehtovirta-Morley E L."/>
        </authorList>
    </citation>
    <scope>NUCLEOTIDE SEQUENCE [LARGE SCALE GENOMIC DNA]</scope>
    <source>
        <strain evidence="1">NFRAN1</strain>
    </source>
</reference>
<gene>
    <name evidence="1" type="ORF">NFRAN_1099</name>
</gene>